<organism evidence="2 3">
    <name type="scientific">Aspergillus neoniger (strain CBS 115656)</name>
    <dbReference type="NCBI Taxonomy" id="1448310"/>
    <lineage>
        <taxon>Eukaryota</taxon>
        <taxon>Fungi</taxon>
        <taxon>Dikarya</taxon>
        <taxon>Ascomycota</taxon>
        <taxon>Pezizomycotina</taxon>
        <taxon>Eurotiomycetes</taxon>
        <taxon>Eurotiomycetidae</taxon>
        <taxon>Eurotiales</taxon>
        <taxon>Aspergillaceae</taxon>
        <taxon>Aspergillus</taxon>
        <taxon>Aspergillus subgen. Circumdati</taxon>
    </lineage>
</organism>
<reference evidence="2" key="1">
    <citation type="submission" date="2016-12" db="EMBL/GenBank/DDBJ databases">
        <title>The genomes of Aspergillus section Nigri reveals drivers in fungal speciation.</title>
        <authorList>
            <consortium name="DOE Joint Genome Institute"/>
            <person name="Vesth T.C."/>
            <person name="Nybo J."/>
            <person name="Theobald S."/>
            <person name="Brandl J."/>
            <person name="Frisvad J.C."/>
            <person name="Nielsen K.F."/>
            <person name="Lyhne E.K."/>
            <person name="Kogle M.E."/>
            <person name="Kuo A."/>
            <person name="Riley R."/>
            <person name="Clum A."/>
            <person name="Nolan M."/>
            <person name="Lipzen A."/>
            <person name="Salamov A."/>
            <person name="Henrissat B."/>
            <person name="Wiebenga A."/>
            <person name="De Vries R.P."/>
            <person name="Grigoriev I.V."/>
            <person name="Mortensen U.H."/>
            <person name="Andersen M.R."/>
            <person name="Baker S.E."/>
        </authorList>
    </citation>
    <scope>NUCLEOTIDE SEQUENCE [LARGE SCALE GENOMIC DNA]</scope>
    <source>
        <strain evidence="2">CBS 115656</strain>
    </source>
</reference>
<accession>A0A318YEP5</accession>
<sequence>MASGLLIRYIRPSLDYKNGKNGSDLFDSARGLLSISFVFPFFGDDDDEDDDDHDGVWGFILNISGLRSMIKTAATTYSMVCVLLISDIVCFSVLW</sequence>
<dbReference type="GeneID" id="37126458"/>
<keyword evidence="3" id="KW-1185">Reference proteome</keyword>
<proteinExistence type="predicted"/>
<evidence type="ECO:0000313" key="3">
    <source>
        <dbReference type="Proteomes" id="UP000247647"/>
    </source>
</evidence>
<keyword evidence="1" id="KW-1133">Transmembrane helix</keyword>
<dbReference type="RefSeq" id="XP_025476628.1">
    <property type="nucleotide sequence ID" value="XM_025624002.1"/>
</dbReference>
<keyword evidence="1" id="KW-0472">Membrane</keyword>
<dbReference type="AlphaFoldDB" id="A0A318YEP5"/>
<name>A0A318YEP5_ASPNB</name>
<gene>
    <name evidence="2" type="ORF">BO87DRAFT_379307</name>
</gene>
<protein>
    <submittedName>
        <fullName evidence="2">Uncharacterized protein</fullName>
    </submittedName>
</protein>
<dbReference type="OrthoDB" id="10653234at2759"/>
<evidence type="ECO:0000313" key="2">
    <source>
        <dbReference type="EMBL" id="PYH31150.1"/>
    </source>
</evidence>
<keyword evidence="1" id="KW-0812">Transmembrane</keyword>
<dbReference type="EMBL" id="KZ821475">
    <property type="protein sequence ID" value="PYH31150.1"/>
    <property type="molecule type" value="Genomic_DNA"/>
</dbReference>
<evidence type="ECO:0000256" key="1">
    <source>
        <dbReference type="SAM" id="Phobius"/>
    </source>
</evidence>
<feature type="transmembrane region" description="Helical" evidence="1">
    <location>
        <begin position="74"/>
        <end position="94"/>
    </location>
</feature>
<dbReference type="Proteomes" id="UP000247647">
    <property type="component" value="Unassembled WGS sequence"/>
</dbReference>